<feature type="compositionally biased region" description="Polar residues" evidence="1">
    <location>
        <begin position="66"/>
        <end position="86"/>
    </location>
</feature>
<evidence type="ECO:0000313" key="3">
    <source>
        <dbReference type="Proteomes" id="UP000008068"/>
    </source>
</evidence>
<proteinExistence type="predicted"/>
<dbReference type="EMBL" id="GL380024">
    <property type="protein sequence ID" value="EGT43005.1"/>
    <property type="molecule type" value="Genomic_DNA"/>
</dbReference>
<dbReference type="AlphaFoldDB" id="G0P2D0"/>
<feature type="region of interest" description="Disordered" evidence="1">
    <location>
        <begin position="66"/>
        <end position="110"/>
    </location>
</feature>
<evidence type="ECO:0000256" key="1">
    <source>
        <dbReference type="SAM" id="MobiDB-lite"/>
    </source>
</evidence>
<organism evidence="3">
    <name type="scientific">Caenorhabditis brenneri</name>
    <name type="common">Nematode worm</name>
    <dbReference type="NCBI Taxonomy" id="135651"/>
    <lineage>
        <taxon>Eukaryota</taxon>
        <taxon>Metazoa</taxon>
        <taxon>Ecdysozoa</taxon>
        <taxon>Nematoda</taxon>
        <taxon>Chromadorea</taxon>
        <taxon>Rhabditida</taxon>
        <taxon>Rhabditina</taxon>
        <taxon>Rhabditomorpha</taxon>
        <taxon>Rhabditoidea</taxon>
        <taxon>Rhabditidae</taxon>
        <taxon>Peloderinae</taxon>
        <taxon>Caenorhabditis</taxon>
    </lineage>
</organism>
<dbReference type="OrthoDB" id="9999654at2759"/>
<feature type="compositionally biased region" description="Basic and acidic residues" evidence="1">
    <location>
        <begin position="87"/>
        <end position="99"/>
    </location>
</feature>
<accession>G0P2D0</accession>
<feature type="non-terminal residue" evidence="2">
    <location>
        <position position="152"/>
    </location>
</feature>
<evidence type="ECO:0000313" key="2">
    <source>
        <dbReference type="EMBL" id="EGT43005.1"/>
    </source>
</evidence>
<protein>
    <submittedName>
        <fullName evidence="2">Uncharacterized protein</fullName>
    </submittedName>
</protein>
<gene>
    <name evidence="2" type="ORF">CAEBREN_29617</name>
</gene>
<keyword evidence="3" id="KW-1185">Reference proteome</keyword>
<dbReference type="Proteomes" id="UP000008068">
    <property type="component" value="Unassembled WGS sequence"/>
</dbReference>
<sequence length="152" mass="16841">MKEQWRNSTNMLDSIYLAVAKTITSVDAMSTSDLLKVPKELNTGTLPAPASKREFKNFISYSPMSSSTLMGKRSQSLAQSDATTPDSTREFNRKSKNSCETDESSTGSETYGLLDMIEEIQPKASGMYREYVELSSLGNLLAQCLTLIKMNK</sequence>
<dbReference type="InParanoid" id="G0P2D0"/>
<reference evidence="3" key="1">
    <citation type="submission" date="2011-07" db="EMBL/GenBank/DDBJ databases">
        <authorList>
            <consortium name="Caenorhabditis brenneri Sequencing and Analysis Consortium"/>
            <person name="Wilson R.K."/>
        </authorList>
    </citation>
    <scope>NUCLEOTIDE SEQUENCE [LARGE SCALE GENOMIC DNA]</scope>
    <source>
        <strain evidence="3">PB2801</strain>
    </source>
</reference>
<dbReference type="HOGENOM" id="CLU_1726797_0_0_1"/>
<dbReference type="eggNOG" id="ENOG502QQ7T">
    <property type="taxonomic scope" value="Eukaryota"/>
</dbReference>
<dbReference type="STRING" id="135651.G0P2D0"/>
<name>G0P2D0_CAEBE</name>